<dbReference type="InterPro" id="IPR035986">
    <property type="entry name" value="PKD_dom_sf"/>
</dbReference>
<keyword evidence="1" id="KW-0732">Signal</keyword>
<evidence type="ECO:0000259" key="2">
    <source>
        <dbReference type="Pfam" id="PF18962"/>
    </source>
</evidence>
<evidence type="ECO:0000313" key="4">
    <source>
        <dbReference type="Proteomes" id="UP000257127"/>
    </source>
</evidence>
<sequence length="515" mass="56526">MTYVPDGDNCTQGATYHWMDGNTPIGVPQSNSSLTVSTTGFYWVKVISANGCEYSSPTQIKPLFQTLPNVKLIGESNYCVNEDILFSVSTNATDIEWKLDGVLEPSLDDLIEADFTGLSSGNYDVSVTVTSANGCTNSATMNFSVVDPLAAISINETYSCTPYNVVLDAIPSPSNPNITYNWSNGASTQSISVPDGGPYRVTASLGGCSISKQVDIPKNPEDYLWIYPSGCYTDCFAKKEEEYGYLIGPTLPLPSWSWNNYGSPVQSGLNSFQTPFYLLGDGSYTSTINTEHCMAESDPLEYSLIDCEKCEIEDVKIEDVYQNNTPYCSFTYQVMIYSSTSVPFSATIADNFNNVSIIPSTFMLNPGPNYLSFTVIPQNPFTFGVTDWTIQGAIFKDDHYVLCTYGLRVEIPKCGNSAYYSKKIKVGDSSELDVEEILNVYPNPAKETATIYYEISSEEGGLEVYDLSGRSVAKHNLRSAKGEVPLNTGKYQAGVYIVVLRQSNGHTLQQKLVIE</sequence>
<gene>
    <name evidence="3" type="ORF">DXU93_14695</name>
</gene>
<dbReference type="InterPro" id="IPR026444">
    <property type="entry name" value="Secre_tail"/>
</dbReference>
<dbReference type="OrthoDB" id="1356769at2"/>
<dbReference type="Gene3D" id="2.60.40.10">
    <property type="entry name" value="Immunoglobulins"/>
    <property type="match status" value="1"/>
</dbReference>
<comment type="caution">
    <text evidence="3">The sequence shown here is derived from an EMBL/GenBank/DDBJ whole genome shotgun (WGS) entry which is preliminary data.</text>
</comment>
<dbReference type="RefSeq" id="WP_116882066.1">
    <property type="nucleotide sequence ID" value="NZ_QURB01000013.1"/>
</dbReference>
<dbReference type="Proteomes" id="UP000257127">
    <property type="component" value="Unassembled WGS sequence"/>
</dbReference>
<protein>
    <submittedName>
        <fullName evidence="3">T9SS C-terminal target domain-containing protein</fullName>
    </submittedName>
</protein>
<dbReference type="NCBIfam" id="TIGR04183">
    <property type="entry name" value="Por_Secre_tail"/>
    <property type="match status" value="1"/>
</dbReference>
<dbReference type="Pfam" id="PF18962">
    <property type="entry name" value="Por_Secre_tail"/>
    <property type="match status" value="1"/>
</dbReference>
<feature type="domain" description="Secretion system C-terminal sorting" evidence="2">
    <location>
        <begin position="440"/>
        <end position="514"/>
    </location>
</feature>
<dbReference type="EMBL" id="QURB01000013">
    <property type="protein sequence ID" value="RFC53137.1"/>
    <property type="molecule type" value="Genomic_DNA"/>
</dbReference>
<dbReference type="SUPFAM" id="SSF49299">
    <property type="entry name" value="PKD domain"/>
    <property type="match status" value="1"/>
</dbReference>
<proteinExistence type="predicted"/>
<dbReference type="InterPro" id="IPR013783">
    <property type="entry name" value="Ig-like_fold"/>
</dbReference>
<reference evidence="3 4" key="1">
    <citation type="submission" date="2018-08" db="EMBL/GenBank/DDBJ databases">
        <title>The draft genome squence of Brumimicrobium sp. N62.</title>
        <authorList>
            <person name="Du Z.-J."/>
            <person name="Luo H.-R."/>
        </authorList>
    </citation>
    <scope>NUCLEOTIDE SEQUENCE [LARGE SCALE GENOMIC DNA]</scope>
    <source>
        <strain evidence="3 4">N62</strain>
    </source>
</reference>
<name>A0A3E1EUA6_9FLAO</name>
<keyword evidence="4" id="KW-1185">Reference proteome</keyword>
<evidence type="ECO:0000313" key="3">
    <source>
        <dbReference type="EMBL" id="RFC53137.1"/>
    </source>
</evidence>
<accession>A0A3E1EUA6</accession>
<evidence type="ECO:0000256" key="1">
    <source>
        <dbReference type="ARBA" id="ARBA00022729"/>
    </source>
</evidence>
<dbReference type="AlphaFoldDB" id="A0A3E1EUA6"/>
<organism evidence="3 4">
    <name type="scientific">Brumimicrobium aurantiacum</name>
    <dbReference type="NCBI Taxonomy" id="1737063"/>
    <lineage>
        <taxon>Bacteria</taxon>
        <taxon>Pseudomonadati</taxon>
        <taxon>Bacteroidota</taxon>
        <taxon>Flavobacteriia</taxon>
        <taxon>Flavobacteriales</taxon>
        <taxon>Crocinitomicaceae</taxon>
        <taxon>Brumimicrobium</taxon>
    </lineage>
</organism>